<dbReference type="Pfam" id="PF01501">
    <property type="entry name" value="Glyco_transf_8"/>
    <property type="match status" value="1"/>
</dbReference>
<organism evidence="1 2">
    <name type="scientific">Klebsiella pneumoniae</name>
    <dbReference type="NCBI Taxonomy" id="573"/>
    <lineage>
        <taxon>Bacteria</taxon>
        <taxon>Pseudomonadati</taxon>
        <taxon>Pseudomonadota</taxon>
        <taxon>Gammaproteobacteria</taxon>
        <taxon>Enterobacterales</taxon>
        <taxon>Enterobacteriaceae</taxon>
        <taxon>Klebsiella/Raoultella group</taxon>
        <taxon>Klebsiella</taxon>
        <taxon>Klebsiella pneumoniae complex</taxon>
    </lineage>
</organism>
<gene>
    <name evidence="1" type="ORF">NCTC9617_06347</name>
</gene>
<evidence type="ECO:0000313" key="1">
    <source>
        <dbReference type="EMBL" id="STW49708.1"/>
    </source>
</evidence>
<dbReference type="InterPro" id="IPR029044">
    <property type="entry name" value="Nucleotide-diphossugar_trans"/>
</dbReference>
<keyword evidence="1" id="KW-0808">Transferase</keyword>
<evidence type="ECO:0000313" key="2">
    <source>
        <dbReference type="Proteomes" id="UP000255167"/>
    </source>
</evidence>
<protein>
    <submittedName>
        <fullName evidence="1">Glycosyltransferase</fullName>
    </submittedName>
</protein>
<dbReference type="EMBL" id="UGNC01000005">
    <property type="protein sequence ID" value="STW49708.1"/>
    <property type="molecule type" value="Genomic_DNA"/>
</dbReference>
<dbReference type="Proteomes" id="UP000255167">
    <property type="component" value="Unassembled WGS sequence"/>
</dbReference>
<dbReference type="SUPFAM" id="SSF53448">
    <property type="entry name" value="Nucleotide-diphospho-sugar transferases"/>
    <property type="match status" value="1"/>
</dbReference>
<sequence length="231" mass="27574">MPAGEYLQKTLNMNNPDEYFQAGIIVFNVKQMVEENTFAELMRVLKAKKYWFLDQDIMNKVFYSRVTFLPLEWNVYHGNGNTDDFFPNLKFATYMKFLAARKKPKMIHYAGENKPWNTEKVDFYDDFIENIANTPWEMEIYKRQMSLAASIGLTHSEPQQQILFQTKIKNVLMPYVNKYAPIGTPRRNMMTNILQSTPCYSWIIKETTDEKKKNIDRRRWFLWCSYRSPTC</sequence>
<dbReference type="InterPro" id="IPR002495">
    <property type="entry name" value="Glyco_trans_8"/>
</dbReference>
<proteinExistence type="predicted"/>
<dbReference type="AlphaFoldDB" id="A0A378G3J1"/>
<dbReference type="GO" id="GO:0016757">
    <property type="term" value="F:glycosyltransferase activity"/>
    <property type="evidence" value="ECO:0007669"/>
    <property type="project" value="InterPro"/>
</dbReference>
<dbReference type="Gene3D" id="3.90.550.10">
    <property type="entry name" value="Spore Coat Polysaccharide Biosynthesis Protein SpsA, Chain A"/>
    <property type="match status" value="1"/>
</dbReference>
<reference evidence="1 2" key="1">
    <citation type="submission" date="2018-06" db="EMBL/GenBank/DDBJ databases">
        <authorList>
            <consortium name="Pathogen Informatics"/>
            <person name="Doyle S."/>
        </authorList>
    </citation>
    <scope>NUCLEOTIDE SEQUENCE [LARGE SCALE GENOMIC DNA]</scope>
    <source>
        <strain evidence="1 2">NCTC9617</strain>
    </source>
</reference>
<accession>A0A378G3J1</accession>
<name>A0A378G3J1_KLEPN</name>